<dbReference type="InterPro" id="IPR000873">
    <property type="entry name" value="AMP-dep_synth/lig_dom"/>
</dbReference>
<dbReference type="InterPro" id="IPR036736">
    <property type="entry name" value="ACP-like_sf"/>
</dbReference>
<dbReference type="PANTHER" id="PTHR45527">
    <property type="entry name" value="NONRIBOSOMAL PEPTIDE SYNTHETASE"/>
    <property type="match status" value="1"/>
</dbReference>
<dbReference type="InterPro" id="IPR045851">
    <property type="entry name" value="AMP-bd_C_sf"/>
</dbReference>
<dbReference type="Gene3D" id="3.30.300.30">
    <property type="match status" value="1"/>
</dbReference>
<dbReference type="Gene3D" id="3.30.559.10">
    <property type="entry name" value="Chloramphenicol acetyltransferase-like domain"/>
    <property type="match status" value="1"/>
</dbReference>
<dbReference type="InterPro" id="IPR009081">
    <property type="entry name" value="PP-bd_ACP"/>
</dbReference>
<organism evidence="2 3">
    <name type="scientific">Puniceibacterium sediminis</name>
    <dbReference type="NCBI Taxonomy" id="1608407"/>
    <lineage>
        <taxon>Bacteria</taxon>
        <taxon>Pseudomonadati</taxon>
        <taxon>Pseudomonadota</taxon>
        <taxon>Alphaproteobacteria</taxon>
        <taxon>Rhodobacterales</taxon>
        <taxon>Paracoccaceae</taxon>
        <taxon>Puniceibacterium</taxon>
    </lineage>
</organism>
<dbReference type="GO" id="GO:0031177">
    <property type="term" value="F:phosphopantetheine binding"/>
    <property type="evidence" value="ECO:0007669"/>
    <property type="project" value="TreeGrafter"/>
</dbReference>
<sequence>MSTKLQSLHLMTGLQESLFAFEAESGPDESYSAYIEQFSCKLNGEADVATLAQAWQDLTDRHTSLRTAFVRTREGKAVQAVLTHRAPDVRCLDVDAGASFSAMARAERGRRFDLARDPLLRVVLIPKPDGSCAMIVTFHHIILDAWSAPTLIGDLMALYAHRLGRGAEPTAPARATVGAFADSQKSRRGAAGKAFWASALKGAGSAALPVLDVTQPPGPKSTVIRPLPDLLGAEMQSFSSSLSITPSAVLHALWGCVLARLTDRDDAVFASVMANRSHDLPDIDRAVGLFAATLPVTVDLSHGKGFADLCREMQVQLRDAPLWSAMPLADILAAGGLRADLLDHTMIGRPAALAWGQADSLDFPEAGLTVCDYSAESADHYDFQIGFSLGEGPYLEVRHDVNRVPVDRVEMLLSLALDLLGRLLARPSVPILSVPICATDVEASRIFGKVVAAPVPSVTDAIALGDPTSQAVGDTSETLDRAALMGRAAQTAAALAEQGVKAGDRVAIAAVQSNTFLVQVLACWRLGAAFVPINPAWPALRQQQILDAARPRLALGLPARRSPHEPAIDTPDTGLAYCIFTSGSTGAPKGVAVPHDALANYCQAVGDSFGFTAQDRALQVTSPAFDLGYTTAFGLLASGGAVFWLGAEAAVDPDLVLRAMAVHQITVMKATPAFLHLLLSAPDPGRFAALTQWRLLILGGESPVPEQIARLAALCPWLRLACHYGPTEATIGCAMTEPRPIAQWAERDAHDLGTPVAGAEIRIVDRKGDTLPRGIRGEIAVGGGALSRGYLDPAPQGGFSRIDGERFYLTGDLGVVTADGSLRFSGRRDGISKIRGHRVDPEETRLALLRDTSIEAAAVAIRGEGVAAQLVAFVKMRDGLRDPARLRDALAQHLPSVQIPQRFFFLSRLLMTENGKTDTAAMLAALGELPDGAPKGMPPETATEKRLARIWAEVLGLETVAANDDFFLLGGHSLRAIEVSAVMERETGQRLPLRWFTDRPMLRDMCARIDAVEGNGVAEPVAAIMRLWDRGDTPRVLCFPGLMGSSGIYREWLTKLAPEYSVAGIDDLPELDAAPDVPSTVRWILEQAPDVGRGYQVLLGWSFGADLAIEAAAQLGLLGVSPLVILLDRLPGEQPLVQDVSQSPLESRRYWSQVMRVLRGALPETRVAEYEAQFAQRIAKQRAYVPAAPLANPIVGVLAAPEGPVPQARLDRLSALSRGTISVLTCGADHFSLFHPPHVTQWTEALRSLIAAHLAGNKLPETCQPAGLPLSGRRISGPKTLLNKEVEV</sequence>
<dbReference type="PANTHER" id="PTHR45527:SF1">
    <property type="entry name" value="FATTY ACID SYNTHASE"/>
    <property type="match status" value="1"/>
</dbReference>
<name>A0A238ZA17_9RHOB</name>
<dbReference type="Gene3D" id="3.40.50.1820">
    <property type="entry name" value="alpha/beta hydrolase"/>
    <property type="match status" value="1"/>
</dbReference>
<dbReference type="OrthoDB" id="9803968at2"/>
<dbReference type="Pfam" id="PF00668">
    <property type="entry name" value="Condensation"/>
    <property type="match status" value="1"/>
</dbReference>
<dbReference type="SUPFAM" id="SSF47336">
    <property type="entry name" value="ACP-like"/>
    <property type="match status" value="1"/>
</dbReference>
<dbReference type="RefSeq" id="WP_089273459.1">
    <property type="nucleotide sequence ID" value="NZ_FZNN01000027.1"/>
</dbReference>
<dbReference type="SUPFAM" id="SSF52777">
    <property type="entry name" value="CoA-dependent acyltransferases"/>
    <property type="match status" value="2"/>
</dbReference>
<protein>
    <submittedName>
        <fullName evidence="2">Amino acid adenylation domain-containing protein</fullName>
    </submittedName>
</protein>
<keyword evidence="3" id="KW-1185">Reference proteome</keyword>
<dbReference type="Pfam" id="PF00501">
    <property type="entry name" value="AMP-binding"/>
    <property type="match status" value="2"/>
</dbReference>
<dbReference type="Proteomes" id="UP000198417">
    <property type="component" value="Unassembled WGS sequence"/>
</dbReference>
<evidence type="ECO:0000259" key="1">
    <source>
        <dbReference type="PROSITE" id="PS50075"/>
    </source>
</evidence>
<dbReference type="Gene3D" id="1.10.1200.10">
    <property type="entry name" value="ACP-like"/>
    <property type="match status" value="1"/>
</dbReference>
<proteinExistence type="predicted"/>
<dbReference type="CDD" id="cd05930">
    <property type="entry name" value="A_NRPS"/>
    <property type="match status" value="1"/>
</dbReference>
<dbReference type="InterPro" id="IPR029058">
    <property type="entry name" value="AB_hydrolase_fold"/>
</dbReference>
<accession>A0A238ZA17</accession>
<dbReference type="Gene3D" id="3.30.559.30">
    <property type="entry name" value="Nonribosomal peptide synthetase, condensation domain"/>
    <property type="match status" value="1"/>
</dbReference>
<dbReference type="GO" id="GO:0043041">
    <property type="term" value="P:amino acid activation for nonribosomal peptide biosynthetic process"/>
    <property type="evidence" value="ECO:0007669"/>
    <property type="project" value="TreeGrafter"/>
</dbReference>
<reference evidence="2 3" key="1">
    <citation type="submission" date="2017-06" db="EMBL/GenBank/DDBJ databases">
        <authorList>
            <person name="Kim H.J."/>
            <person name="Triplett B.A."/>
        </authorList>
    </citation>
    <scope>NUCLEOTIDE SEQUENCE [LARGE SCALE GENOMIC DNA]</scope>
    <source>
        <strain evidence="2 3">DSM 29052</strain>
    </source>
</reference>
<dbReference type="InterPro" id="IPR042099">
    <property type="entry name" value="ANL_N_sf"/>
</dbReference>
<dbReference type="InterPro" id="IPR001031">
    <property type="entry name" value="Thioesterase"/>
</dbReference>
<dbReference type="GO" id="GO:0044550">
    <property type="term" value="P:secondary metabolite biosynthetic process"/>
    <property type="evidence" value="ECO:0007669"/>
    <property type="project" value="TreeGrafter"/>
</dbReference>
<dbReference type="PROSITE" id="PS50075">
    <property type="entry name" value="CARRIER"/>
    <property type="match status" value="1"/>
</dbReference>
<gene>
    <name evidence="2" type="ORF">SAMN06265370_1273</name>
</gene>
<dbReference type="Gene3D" id="3.40.50.12780">
    <property type="entry name" value="N-terminal domain of ligase-like"/>
    <property type="match status" value="1"/>
</dbReference>
<dbReference type="GO" id="GO:0005737">
    <property type="term" value="C:cytoplasm"/>
    <property type="evidence" value="ECO:0007669"/>
    <property type="project" value="TreeGrafter"/>
</dbReference>
<dbReference type="InterPro" id="IPR023213">
    <property type="entry name" value="CAT-like_dom_sf"/>
</dbReference>
<evidence type="ECO:0000313" key="2">
    <source>
        <dbReference type="EMBL" id="SNR80167.1"/>
    </source>
</evidence>
<dbReference type="Pfam" id="PF00550">
    <property type="entry name" value="PP-binding"/>
    <property type="match status" value="1"/>
</dbReference>
<dbReference type="EMBL" id="FZNN01000027">
    <property type="protein sequence ID" value="SNR80167.1"/>
    <property type="molecule type" value="Genomic_DNA"/>
</dbReference>
<dbReference type="SUPFAM" id="SSF53474">
    <property type="entry name" value="alpha/beta-Hydrolases"/>
    <property type="match status" value="1"/>
</dbReference>
<dbReference type="SUPFAM" id="SSF56801">
    <property type="entry name" value="Acetyl-CoA synthetase-like"/>
    <property type="match status" value="1"/>
</dbReference>
<dbReference type="Pfam" id="PF00975">
    <property type="entry name" value="Thioesterase"/>
    <property type="match status" value="1"/>
</dbReference>
<dbReference type="InterPro" id="IPR001242">
    <property type="entry name" value="Condensation_dom"/>
</dbReference>
<feature type="domain" description="Carrier" evidence="1">
    <location>
        <begin position="938"/>
        <end position="1013"/>
    </location>
</feature>
<dbReference type="GO" id="GO:0003824">
    <property type="term" value="F:catalytic activity"/>
    <property type="evidence" value="ECO:0007669"/>
    <property type="project" value="InterPro"/>
</dbReference>
<evidence type="ECO:0000313" key="3">
    <source>
        <dbReference type="Proteomes" id="UP000198417"/>
    </source>
</evidence>